<dbReference type="EMBL" id="RGGN01000191">
    <property type="protein sequence ID" value="NCU63264.1"/>
    <property type="molecule type" value="Genomic_DNA"/>
</dbReference>
<feature type="non-terminal residue" evidence="1">
    <location>
        <position position="92"/>
    </location>
</feature>
<dbReference type="GO" id="GO:0004038">
    <property type="term" value="F:allantoinase activity"/>
    <property type="evidence" value="ECO:0007669"/>
    <property type="project" value="TreeGrafter"/>
</dbReference>
<dbReference type="GO" id="GO:0004151">
    <property type="term" value="F:dihydroorotase activity"/>
    <property type="evidence" value="ECO:0007669"/>
    <property type="project" value="UniProtKB-EC"/>
</dbReference>
<evidence type="ECO:0000313" key="2">
    <source>
        <dbReference type="Proteomes" id="UP000572953"/>
    </source>
</evidence>
<comment type="caution">
    <text evidence="1">The sequence shown here is derived from an EMBL/GenBank/DDBJ whole genome shotgun (WGS) entry which is preliminary data.</text>
</comment>
<dbReference type="Gene3D" id="3.20.20.140">
    <property type="entry name" value="Metal-dependent hydrolases"/>
    <property type="match status" value="1"/>
</dbReference>
<dbReference type="PANTHER" id="PTHR43668">
    <property type="entry name" value="ALLANTOINASE"/>
    <property type="match status" value="1"/>
</dbReference>
<dbReference type="InterPro" id="IPR011059">
    <property type="entry name" value="Metal-dep_hydrolase_composite"/>
</dbReference>
<reference evidence="1 2" key="1">
    <citation type="submission" date="2018-10" db="EMBL/GenBank/DDBJ databases">
        <title>Iterative Subtractive Binning of Freshwater Chronoseries Metagenomes Recovers Nearly Complete Genomes from over Four Hundred Novel Species.</title>
        <authorList>
            <person name="Rodriguez-R L.M."/>
            <person name="Tsementzi D."/>
            <person name="Luo C."/>
            <person name="Konstantinidis K.T."/>
        </authorList>
    </citation>
    <scope>NUCLEOTIDE SEQUENCE [LARGE SCALE GENOMIC DNA]</scope>
    <source>
        <strain evidence="1">WB7_2B_003</strain>
    </source>
</reference>
<accession>A0A845SB93</accession>
<gene>
    <name evidence="1" type="ORF">EBV78_04245</name>
</gene>
<dbReference type="AlphaFoldDB" id="A0A845SB93"/>
<sequence>MSNIYDLIIKNGNCFINNNLTQTDIGIKNNQIIRIGSIDDSANKVLDAKGLTIIPGAIDTQVHFREPGNPDKEDLESGSKAAILGGITSIFE</sequence>
<dbReference type="EC" id="3.5.2.3" evidence="1"/>
<dbReference type="GO" id="GO:0005737">
    <property type="term" value="C:cytoplasm"/>
    <property type="evidence" value="ECO:0007669"/>
    <property type="project" value="TreeGrafter"/>
</dbReference>
<keyword evidence="1" id="KW-0378">Hydrolase</keyword>
<proteinExistence type="predicted"/>
<dbReference type="GO" id="GO:0006145">
    <property type="term" value="P:purine nucleobase catabolic process"/>
    <property type="evidence" value="ECO:0007669"/>
    <property type="project" value="TreeGrafter"/>
</dbReference>
<protein>
    <submittedName>
        <fullName evidence="1">Dihydroorotase</fullName>
        <ecNumber evidence="1">3.5.2.3</ecNumber>
    </submittedName>
</protein>
<dbReference type="Proteomes" id="UP000572953">
    <property type="component" value="Unassembled WGS sequence"/>
</dbReference>
<dbReference type="SUPFAM" id="SSF51338">
    <property type="entry name" value="Composite domain of metallo-dependent hydrolases"/>
    <property type="match status" value="1"/>
</dbReference>
<evidence type="ECO:0000313" key="1">
    <source>
        <dbReference type="EMBL" id="NCU63264.1"/>
    </source>
</evidence>
<dbReference type="InterPro" id="IPR050138">
    <property type="entry name" value="DHOase/Allantoinase_Hydrolase"/>
</dbReference>
<dbReference type="PANTHER" id="PTHR43668:SF4">
    <property type="entry name" value="ALLANTOINASE"/>
    <property type="match status" value="1"/>
</dbReference>
<name>A0A845SB93_9PROT</name>
<organism evidence="1 2">
    <name type="scientific">Candidatus Fonsibacter lacus</name>
    <dbReference type="NCBI Taxonomy" id="2576439"/>
    <lineage>
        <taxon>Bacteria</taxon>
        <taxon>Pseudomonadati</taxon>
        <taxon>Pseudomonadota</taxon>
        <taxon>Alphaproteobacteria</taxon>
        <taxon>Candidatus Pelagibacterales</taxon>
        <taxon>Candidatus Pelagibacterales incertae sedis</taxon>
        <taxon>Candidatus Fonsibacter</taxon>
    </lineage>
</organism>